<dbReference type="AlphaFoldDB" id="K5XGF4"/>
<evidence type="ECO:0000313" key="2">
    <source>
        <dbReference type="Proteomes" id="UP000008493"/>
    </source>
</evidence>
<dbReference type="Proteomes" id="UP000008493">
    <property type="component" value="Unassembled WGS sequence"/>
</dbReference>
<proteinExistence type="predicted"/>
<reference evidence="2" key="1">
    <citation type="journal article" date="2012" name="Proc. Natl. Acad. Sci. U.S.A.">
        <title>Genome sequence of the button mushroom Agaricus bisporus reveals mechanisms governing adaptation to a humic-rich ecological niche.</title>
        <authorList>
            <person name="Morin E."/>
            <person name="Kohler A."/>
            <person name="Baker A.R."/>
            <person name="Foulongne-Oriol M."/>
            <person name="Lombard V."/>
            <person name="Nagy L.G."/>
            <person name="Ohm R.A."/>
            <person name="Patyshakuliyeva A."/>
            <person name="Brun A."/>
            <person name="Aerts A.L."/>
            <person name="Bailey A.M."/>
            <person name="Billette C."/>
            <person name="Coutinho P.M."/>
            <person name="Deakin G."/>
            <person name="Doddapaneni H."/>
            <person name="Floudas D."/>
            <person name="Grimwood J."/>
            <person name="Hilden K."/>
            <person name="Kuees U."/>
            <person name="LaButti K.M."/>
            <person name="Lapidus A."/>
            <person name="Lindquist E.A."/>
            <person name="Lucas S.M."/>
            <person name="Murat C."/>
            <person name="Riley R.W."/>
            <person name="Salamov A.A."/>
            <person name="Schmutz J."/>
            <person name="Subramanian V."/>
            <person name="Woesten H.A.B."/>
            <person name="Xu J."/>
            <person name="Eastwood D.C."/>
            <person name="Foster G.D."/>
            <person name="Sonnenberg A.S."/>
            <person name="Cullen D."/>
            <person name="de Vries R.P."/>
            <person name="Lundell T."/>
            <person name="Hibbett D.S."/>
            <person name="Henrissat B."/>
            <person name="Burton K.S."/>
            <person name="Kerrigan R.W."/>
            <person name="Challen M.P."/>
            <person name="Grigoriev I.V."/>
            <person name="Martin F."/>
        </authorList>
    </citation>
    <scope>NUCLEOTIDE SEQUENCE [LARGE SCALE GENOMIC DNA]</scope>
    <source>
        <strain evidence="2">JB137-S8 / ATCC MYA-4627 / FGSC 10392</strain>
    </source>
</reference>
<accession>K5XGF4</accession>
<keyword evidence="2" id="KW-1185">Reference proteome</keyword>
<dbReference type="KEGG" id="abp:AGABI1DRAFT134695"/>
<protein>
    <submittedName>
        <fullName evidence="1">Uncharacterized protein</fullName>
    </submittedName>
</protein>
<sequence length="62" mass="6724">MPFVPHSPTSLRLSSHTACTDDPIGSILPAFPLFLYSPPSFAILPVLHDLEQYADSLASVEL</sequence>
<name>K5XGF4_AGABU</name>
<dbReference type="GeneID" id="18828334"/>
<evidence type="ECO:0000313" key="1">
    <source>
        <dbReference type="EMBL" id="EKM73480.1"/>
    </source>
</evidence>
<gene>
    <name evidence="1" type="ORF">AGABI1DRAFT_134695</name>
</gene>
<organism evidence="1 2">
    <name type="scientific">Agaricus bisporus var. burnettii (strain JB137-S8 / ATCC MYA-4627 / FGSC 10392)</name>
    <name type="common">White button mushroom</name>
    <dbReference type="NCBI Taxonomy" id="597362"/>
    <lineage>
        <taxon>Eukaryota</taxon>
        <taxon>Fungi</taxon>
        <taxon>Dikarya</taxon>
        <taxon>Basidiomycota</taxon>
        <taxon>Agaricomycotina</taxon>
        <taxon>Agaricomycetes</taxon>
        <taxon>Agaricomycetidae</taxon>
        <taxon>Agaricales</taxon>
        <taxon>Agaricineae</taxon>
        <taxon>Agaricaceae</taxon>
        <taxon>Agaricus</taxon>
    </lineage>
</organism>
<dbReference type="RefSeq" id="XP_007335881.1">
    <property type="nucleotide sequence ID" value="XM_007335819.1"/>
</dbReference>
<dbReference type="InParanoid" id="K5XGF4"/>
<dbReference type="HOGENOM" id="CLU_191642_0_0_1"/>
<dbReference type="EMBL" id="JH972649">
    <property type="protein sequence ID" value="EKM73480.1"/>
    <property type="molecule type" value="Genomic_DNA"/>
</dbReference>